<dbReference type="PANTHER" id="PTHR35526:SF3">
    <property type="entry name" value="ANTI-SIGMA-F FACTOR RSBW"/>
    <property type="match status" value="1"/>
</dbReference>
<keyword evidence="1" id="KW-0723">Serine/threonine-protein kinase</keyword>
<keyword evidence="5" id="KW-1185">Reference proteome</keyword>
<evidence type="ECO:0000256" key="1">
    <source>
        <dbReference type="ARBA" id="ARBA00022527"/>
    </source>
</evidence>
<dbReference type="InterPro" id="IPR025847">
    <property type="entry name" value="MEDS_domain"/>
</dbReference>
<dbReference type="Gene3D" id="3.30.565.10">
    <property type="entry name" value="Histidine kinase-like ATPase, C-terminal domain"/>
    <property type="match status" value="1"/>
</dbReference>
<feature type="domain" description="MEDS" evidence="3">
    <location>
        <begin position="7"/>
        <end position="150"/>
    </location>
</feature>
<proteinExistence type="predicted"/>
<evidence type="ECO:0000259" key="3">
    <source>
        <dbReference type="Pfam" id="PF14417"/>
    </source>
</evidence>
<gene>
    <name evidence="4" type="ORF">MCOO_38250</name>
</gene>
<dbReference type="RefSeq" id="WP_232064690.1">
    <property type="nucleotide sequence ID" value="NZ_AP022569.1"/>
</dbReference>
<reference evidence="4 5" key="1">
    <citation type="journal article" date="2019" name="Emerg. Microbes Infect.">
        <title>Comprehensive subspecies identification of 175 nontuberculous mycobacteria species based on 7547 genomic profiles.</title>
        <authorList>
            <person name="Matsumoto Y."/>
            <person name="Kinjo T."/>
            <person name="Motooka D."/>
            <person name="Nabeya D."/>
            <person name="Jung N."/>
            <person name="Uechi K."/>
            <person name="Horii T."/>
            <person name="Iida T."/>
            <person name="Fujita J."/>
            <person name="Nakamura S."/>
        </authorList>
    </citation>
    <scope>NUCLEOTIDE SEQUENCE [LARGE SCALE GENOMIC DNA]</scope>
    <source>
        <strain evidence="4 5">JCM 12404</strain>
    </source>
</reference>
<evidence type="ECO:0000313" key="4">
    <source>
        <dbReference type="EMBL" id="BBX47810.1"/>
    </source>
</evidence>
<evidence type="ECO:0000313" key="5">
    <source>
        <dbReference type="Proteomes" id="UP000465866"/>
    </source>
</evidence>
<accession>A0A7I7L0B8</accession>
<dbReference type="InterPro" id="IPR003594">
    <property type="entry name" value="HATPase_dom"/>
</dbReference>
<dbReference type="SUPFAM" id="SSF55874">
    <property type="entry name" value="ATPase domain of HSP90 chaperone/DNA topoisomerase II/histidine kinase"/>
    <property type="match status" value="1"/>
</dbReference>
<dbReference type="NCBIfam" id="NF041045">
    <property type="entry name" value="RsbA_anti_sig"/>
    <property type="match status" value="1"/>
</dbReference>
<dbReference type="EMBL" id="AP022569">
    <property type="protein sequence ID" value="BBX47810.1"/>
    <property type="molecule type" value="Genomic_DNA"/>
</dbReference>
<dbReference type="InterPro" id="IPR036890">
    <property type="entry name" value="HATPase_C_sf"/>
</dbReference>
<dbReference type="InterPro" id="IPR047718">
    <property type="entry name" value="RsbA-like_anti_sig"/>
</dbReference>
<dbReference type="InterPro" id="IPR050267">
    <property type="entry name" value="Anti-sigma-factor_SerPK"/>
</dbReference>
<sequence>MHSQAFDHSALLYQSEREYVDSVVPFVCDGLDREQPVMVGVPENKLVPLRDALGDAVAHVAMADITELGRNPGRILATQLAFVERHPDRHVRIVAELAWTGRSASEYLACMHHEALANIAFADAEVTSLCPYDASGLDESVLADVRLTHPQIWTGGSRTHCPEFAVDAALDQCNQPLATNPAAVTHTVEHPAGLAGARKCGERYGRLLGMSADRVADLLLVATELATNSLDHAGGACRMAFWYEGGYVVCEARDMGHWMDPLAGRRPPVRGGAGPYGLFVVNAIADLLRTYTTSAGTTVQAYLRLDDSSEAAS</sequence>
<dbReference type="Pfam" id="PF14417">
    <property type="entry name" value="MEDS"/>
    <property type="match status" value="1"/>
</dbReference>
<dbReference type="PANTHER" id="PTHR35526">
    <property type="entry name" value="ANTI-SIGMA-F FACTOR RSBW-RELATED"/>
    <property type="match status" value="1"/>
</dbReference>
<dbReference type="Pfam" id="PF13581">
    <property type="entry name" value="HATPase_c_2"/>
    <property type="match status" value="1"/>
</dbReference>
<dbReference type="Proteomes" id="UP000465866">
    <property type="component" value="Chromosome"/>
</dbReference>
<feature type="domain" description="Histidine kinase/HSP90-like ATPase" evidence="2">
    <location>
        <begin position="191"/>
        <end position="301"/>
    </location>
</feature>
<evidence type="ECO:0000259" key="2">
    <source>
        <dbReference type="Pfam" id="PF13581"/>
    </source>
</evidence>
<dbReference type="AlphaFoldDB" id="A0A7I7L0B8"/>
<dbReference type="KEGG" id="mcoo:MCOO_38250"/>
<name>A0A7I7L0B8_9MYCO</name>
<dbReference type="CDD" id="cd16936">
    <property type="entry name" value="HATPase_RsbW-like"/>
    <property type="match status" value="1"/>
</dbReference>
<keyword evidence="1" id="KW-0418">Kinase</keyword>
<protein>
    <submittedName>
        <fullName evidence="4">Anti-sigma regulatory factor</fullName>
    </submittedName>
</protein>
<dbReference type="GO" id="GO:0004674">
    <property type="term" value="F:protein serine/threonine kinase activity"/>
    <property type="evidence" value="ECO:0007669"/>
    <property type="project" value="UniProtKB-KW"/>
</dbReference>
<keyword evidence="1" id="KW-0808">Transferase</keyword>
<organism evidence="4 5">
    <name type="scientific">Mycobacterium cookii</name>
    <dbReference type="NCBI Taxonomy" id="1775"/>
    <lineage>
        <taxon>Bacteria</taxon>
        <taxon>Bacillati</taxon>
        <taxon>Actinomycetota</taxon>
        <taxon>Actinomycetes</taxon>
        <taxon>Mycobacteriales</taxon>
        <taxon>Mycobacteriaceae</taxon>
        <taxon>Mycobacterium</taxon>
    </lineage>
</organism>